<organism evidence="2 3">
    <name type="scientific">Fusobacterium animalis</name>
    <dbReference type="NCBI Taxonomy" id="76859"/>
    <lineage>
        <taxon>Bacteria</taxon>
        <taxon>Fusobacteriati</taxon>
        <taxon>Fusobacteriota</taxon>
        <taxon>Fusobacteriia</taxon>
        <taxon>Fusobacteriales</taxon>
        <taxon>Fusobacteriaceae</taxon>
        <taxon>Fusobacterium</taxon>
    </lineage>
</organism>
<sequence length="147" mass="17551">MNNKLIINYDGETAVHPAYYIKEILDTKEMTLKELSNKINLSPYKIKKIISLEKQFDNEVITKIANVFKTSKNVWKNLLKEYNILERKSKKKENYNTFSFKPIKVLYIGLKIKTKKIYLNENFKILCKNFNLLSDFNYDIDYKFSNN</sequence>
<feature type="domain" description="HTH cro/C1-type" evidence="1">
    <location>
        <begin position="21"/>
        <end position="75"/>
    </location>
</feature>
<dbReference type="Gene3D" id="1.10.260.40">
    <property type="entry name" value="lambda repressor-like DNA-binding domains"/>
    <property type="match status" value="1"/>
</dbReference>
<dbReference type="Pfam" id="PF13443">
    <property type="entry name" value="HTH_26"/>
    <property type="match status" value="1"/>
</dbReference>
<protein>
    <submittedName>
        <fullName evidence="2">Transcriptional regulator</fullName>
    </submittedName>
</protein>
<gene>
    <name evidence="2" type="ORF">CI114_04735</name>
</gene>
<name>A0A2G9FFY9_9FUSO</name>
<evidence type="ECO:0000313" key="3">
    <source>
        <dbReference type="Proteomes" id="UP000230719"/>
    </source>
</evidence>
<dbReference type="PROSITE" id="PS50943">
    <property type="entry name" value="HTH_CROC1"/>
    <property type="match status" value="1"/>
</dbReference>
<accession>A0A2G9FFY9</accession>
<dbReference type="Proteomes" id="UP000230719">
    <property type="component" value="Unassembled WGS sequence"/>
</dbReference>
<proteinExistence type="predicted"/>
<evidence type="ECO:0000313" key="2">
    <source>
        <dbReference type="EMBL" id="PIM92063.1"/>
    </source>
</evidence>
<evidence type="ECO:0000259" key="1">
    <source>
        <dbReference type="PROSITE" id="PS50943"/>
    </source>
</evidence>
<dbReference type="InterPro" id="IPR010982">
    <property type="entry name" value="Lambda_DNA-bd_dom_sf"/>
</dbReference>
<dbReference type="InterPro" id="IPR001387">
    <property type="entry name" value="Cro/C1-type_HTH"/>
</dbReference>
<dbReference type="AlphaFoldDB" id="A0A2G9FFY9"/>
<dbReference type="SUPFAM" id="SSF47413">
    <property type="entry name" value="lambda repressor-like DNA-binding domains"/>
    <property type="match status" value="1"/>
</dbReference>
<dbReference type="GO" id="GO:0003677">
    <property type="term" value="F:DNA binding"/>
    <property type="evidence" value="ECO:0007669"/>
    <property type="project" value="InterPro"/>
</dbReference>
<reference evidence="2 3" key="1">
    <citation type="submission" date="2017-08" db="EMBL/GenBank/DDBJ databases">
        <title>Analysis of Fusobacterium persistence and antibiotic response in human colorectal.</title>
        <authorList>
            <person name="Bullman S."/>
        </authorList>
    </citation>
    <scope>NUCLEOTIDE SEQUENCE [LARGE SCALE GENOMIC DNA]</scope>
    <source>
        <strain evidence="2 3">P2_CP</strain>
    </source>
</reference>
<dbReference type="EMBL" id="NPND01000010">
    <property type="protein sequence ID" value="PIM92063.1"/>
    <property type="molecule type" value="Genomic_DNA"/>
</dbReference>
<comment type="caution">
    <text evidence="2">The sequence shown here is derived from an EMBL/GenBank/DDBJ whole genome shotgun (WGS) entry which is preliminary data.</text>
</comment>
<dbReference type="CDD" id="cd00093">
    <property type="entry name" value="HTH_XRE"/>
    <property type="match status" value="1"/>
</dbReference>
<dbReference type="RefSeq" id="WP_008691933.1">
    <property type="nucleotide sequence ID" value="NZ_CP056006.1"/>
</dbReference>